<dbReference type="InterPro" id="IPR027417">
    <property type="entry name" value="P-loop_NTPase"/>
</dbReference>
<accession>A0A5J4KL98</accession>
<dbReference type="InterPro" id="IPR003439">
    <property type="entry name" value="ABC_transporter-like_ATP-bd"/>
</dbReference>
<dbReference type="EMBL" id="BKZW01000002">
    <property type="protein sequence ID" value="GER90488.1"/>
    <property type="molecule type" value="Genomic_DNA"/>
</dbReference>
<proteinExistence type="inferred from homology"/>
<dbReference type="SMART" id="SM00382">
    <property type="entry name" value="AAA"/>
    <property type="match status" value="1"/>
</dbReference>
<keyword evidence="4" id="KW-0067">ATP-binding</keyword>
<evidence type="ECO:0000313" key="6">
    <source>
        <dbReference type="EMBL" id="GER90488.1"/>
    </source>
</evidence>
<dbReference type="Pfam" id="PF00005">
    <property type="entry name" value="ABC_tran"/>
    <property type="match status" value="1"/>
</dbReference>
<comment type="similarity">
    <text evidence="1">Belongs to the ABC transporter superfamily.</text>
</comment>
<name>A0A5J4KL98_9CHLR</name>
<dbReference type="PROSITE" id="PS50893">
    <property type="entry name" value="ABC_TRANSPORTER_2"/>
    <property type="match status" value="1"/>
</dbReference>
<evidence type="ECO:0000259" key="5">
    <source>
        <dbReference type="PROSITE" id="PS50893"/>
    </source>
</evidence>
<keyword evidence="2" id="KW-0813">Transport</keyword>
<gene>
    <name evidence="6" type="ORF">KDW_46500</name>
</gene>
<sequence length="192" mass="21030">MALIDLEDVWKCFRVRRDIVEAVRGLHLQVAEGEMFGFLGPNGAGKSTTVRILATLLKPDQGRASVAGFDLANQAAQVRIRIGYVGQSRGIGDGATGRAHLLFQAHAYGSSGASARQRAQELIKQFTMEAFVDRPIRTYSGGQYRRLHLALGIVHRPKILFLDEPSLGLVPRAGPISGMKCADCIRWERLCS</sequence>
<evidence type="ECO:0000256" key="1">
    <source>
        <dbReference type="ARBA" id="ARBA00005417"/>
    </source>
</evidence>
<keyword evidence="7" id="KW-1185">Reference proteome</keyword>
<dbReference type="GO" id="GO:0016887">
    <property type="term" value="F:ATP hydrolysis activity"/>
    <property type="evidence" value="ECO:0007669"/>
    <property type="project" value="InterPro"/>
</dbReference>
<dbReference type="PANTHER" id="PTHR42711">
    <property type="entry name" value="ABC TRANSPORTER ATP-BINDING PROTEIN"/>
    <property type="match status" value="1"/>
</dbReference>
<feature type="domain" description="ABC transporter" evidence="5">
    <location>
        <begin position="4"/>
        <end position="191"/>
    </location>
</feature>
<protein>
    <recommendedName>
        <fullName evidence="5">ABC transporter domain-containing protein</fullName>
    </recommendedName>
</protein>
<organism evidence="6 7">
    <name type="scientific">Dictyobacter vulcani</name>
    <dbReference type="NCBI Taxonomy" id="2607529"/>
    <lineage>
        <taxon>Bacteria</taxon>
        <taxon>Bacillati</taxon>
        <taxon>Chloroflexota</taxon>
        <taxon>Ktedonobacteria</taxon>
        <taxon>Ktedonobacterales</taxon>
        <taxon>Dictyobacteraceae</taxon>
        <taxon>Dictyobacter</taxon>
    </lineage>
</organism>
<keyword evidence="3" id="KW-0547">Nucleotide-binding</keyword>
<evidence type="ECO:0000313" key="7">
    <source>
        <dbReference type="Proteomes" id="UP000326912"/>
    </source>
</evidence>
<dbReference type="InterPro" id="IPR003593">
    <property type="entry name" value="AAA+_ATPase"/>
</dbReference>
<dbReference type="InterPro" id="IPR050763">
    <property type="entry name" value="ABC_transporter_ATP-binding"/>
</dbReference>
<dbReference type="RefSeq" id="WP_198925436.1">
    <property type="nucleotide sequence ID" value="NZ_BKZW01000002.1"/>
</dbReference>
<evidence type="ECO:0000256" key="2">
    <source>
        <dbReference type="ARBA" id="ARBA00022448"/>
    </source>
</evidence>
<evidence type="ECO:0000256" key="3">
    <source>
        <dbReference type="ARBA" id="ARBA00022741"/>
    </source>
</evidence>
<dbReference type="Proteomes" id="UP000326912">
    <property type="component" value="Unassembled WGS sequence"/>
</dbReference>
<dbReference type="SUPFAM" id="SSF52540">
    <property type="entry name" value="P-loop containing nucleoside triphosphate hydrolases"/>
    <property type="match status" value="1"/>
</dbReference>
<dbReference type="Gene3D" id="3.40.50.300">
    <property type="entry name" value="P-loop containing nucleotide triphosphate hydrolases"/>
    <property type="match status" value="1"/>
</dbReference>
<comment type="caution">
    <text evidence="6">The sequence shown here is derived from an EMBL/GenBank/DDBJ whole genome shotgun (WGS) entry which is preliminary data.</text>
</comment>
<dbReference type="PANTHER" id="PTHR42711:SF5">
    <property type="entry name" value="ABC TRANSPORTER ATP-BINDING PROTEIN NATA"/>
    <property type="match status" value="1"/>
</dbReference>
<dbReference type="GO" id="GO:0005524">
    <property type="term" value="F:ATP binding"/>
    <property type="evidence" value="ECO:0007669"/>
    <property type="project" value="UniProtKB-KW"/>
</dbReference>
<dbReference type="AlphaFoldDB" id="A0A5J4KL98"/>
<reference evidence="6 7" key="1">
    <citation type="submission" date="2019-10" db="EMBL/GenBank/DDBJ databases">
        <title>Dictyobacter vulcani sp. nov., within the class Ktedonobacteria, isolated from soil of volcanic Mt. Zao.</title>
        <authorList>
            <person name="Zheng Y."/>
            <person name="Wang C.M."/>
            <person name="Sakai Y."/>
            <person name="Abe K."/>
            <person name="Yokota A."/>
            <person name="Yabe S."/>
        </authorList>
    </citation>
    <scope>NUCLEOTIDE SEQUENCE [LARGE SCALE GENOMIC DNA]</scope>
    <source>
        <strain evidence="6 7">W12</strain>
    </source>
</reference>
<evidence type="ECO:0000256" key="4">
    <source>
        <dbReference type="ARBA" id="ARBA00022840"/>
    </source>
</evidence>